<name>A0A1F7X162_9BACT</name>
<evidence type="ECO:0000313" key="1">
    <source>
        <dbReference type="EMBL" id="OGM08108.1"/>
    </source>
</evidence>
<proteinExistence type="predicted"/>
<accession>A0A1F7X162</accession>
<comment type="caution">
    <text evidence="1">The sequence shown here is derived from an EMBL/GenBank/DDBJ whole genome shotgun (WGS) entry which is preliminary data.</text>
</comment>
<dbReference type="AlphaFoldDB" id="A0A1F7X162"/>
<dbReference type="EMBL" id="MGFQ01000057">
    <property type="protein sequence ID" value="OGM08108.1"/>
    <property type="molecule type" value="Genomic_DNA"/>
</dbReference>
<sequence length="103" mass="11853">MEKCERCRHGLIVETCSLCLGQEQTEGHDKRSGNGTPGWFLSQHQFDIQRNYPYCKGRCTGEYEIILSTVMPRGCSNKEVKTLLPYKRKPGKDTKARRMGRID</sequence>
<reference evidence="1 2" key="1">
    <citation type="journal article" date="2016" name="Nat. Commun.">
        <title>Thousands of microbial genomes shed light on interconnected biogeochemical processes in an aquifer system.</title>
        <authorList>
            <person name="Anantharaman K."/>
            <person name="Brown C.T."/>
            <person name="Hug L.A."/>
            <person name="Sharon I."/>
            <person name="Castelle C.J."/>
            <person name="Probst A.J."/>
            <person name="Thomas B.C."/>
            <person name="Singh A."/>
            <person name="Wilkins M.J."/>
            <person name="Karaoz U."/>
            <person name="Brodie E.L."/>
            <person name="Williams K.H."/>
            <person name="Hubbard S.S."/>
            <person name="Banfield J.F."/>
        </authorList>
    </citation>
    <scope>NUCLEOTIDE SEQUENCE [LARGE SCALE GENOMIC DNA]</scope>
</reference>
<evidence type="ECO:0000313" key="2">
    <source>
        <dbReference type="Proteomes" id="UP000176939"/>
    </source>
</evidence>
<protein>
    <submittedName>
        <fullName evidence="1">Uncharacterized protein</fullName>
    </submittedName>
</protein>
<gene>
    <name evidence="1" type="ORF">A2Z67_03715</name>
</gene>
<dbReference type="Proteomes" id="UP000176939">
    <property type="component" value="Unassembled WGS sequence"/>
</dbReference>
<organism evidence="1 2">
    <name type="scientific">Candidatus Woesebacteria bacterium RBG_13_36_22</name>
    <dbReference type="NCBI Taxonomy" id="1802478"/>
    <lineage>
        <taxon>Bacteria</taxon>
        <taxon>Candidatus Woeseibacteriota</taxon>
    </lineage>
</organism>